<dbReference type="EMBL" id="MW057861">
    <property type="protein sequence ID" value="QPI18490.1"/>
    <property type="molecule type" value="Genomic_DNA"/>
</dbReference>
<organism evidence="1 2">
    <name type="scientific">Providencia phage PSTCR7</name>
    <dbReference type="NCBI Taxonomy" id="2783549"/>
    <lineage>
        <taxon>Viruses</taxon>
        <taxon>Duplodnaviria</taxon>
        <taxon>Heunggongvirae</taxon>
        <taxon>Uroviricota</taxon>
        <taxon>Caudoviricetes</taxon>
        <taxon>Craquatrovirus</taxon>
        <taxon>Craquatrovirus PSTCR7</taxon>
    </lineage>
</organism>
<protein>
    <submittedName>
        <fullName evidence="1">Uncharacterized protein</fullName>
    </submittedName>
</protein>
<dbReference type="RefSeq" id="YP_010675277.1">
    <property type="nucleotide sequence ID" value="NC_071001.1"/>
</dbReference>
<proteinExistence type="predicted"/>
<accession>A0A7S9SWF0</accession>
<evidence type="ECO:0000313" key="1">
    <source>
        <dbReference type="EMBL" id="QPI18490.1"/>
    </source>
</evidence>
<name>A0A7S9SWF0_9CAUD</name>
<sequence>MELNINNVVTFNQKCRLLRNIGYRIYNLGAYYVVDEMLPNGDYKNITTLHIRRRPALVHCVHVLFMLYKDRVNLNA</sequence>
<keyword evidence="2" id="KW-1185">Reference proteome</keyword>
<dbReference type="GeneID" id="77951600"/>
<dbReference type="KEGG" id="vg:77951600"/>
<dbReference type="Proteomes" id="UP000594422">
    <property type="component" value="Segment"/>
</dbReference>
<evidence type="ECO:0000313" key="2">
    <source>
        <dbReference type="Proteomes" id="UP000594422"/>
    </source>
</evidence>
<reference evidence="1 2" key="1">
    <citation type="submission" date="2020-10" db="EMBL/GenBank/DDBJ databases">
        <title>Novel bacteriophages targeting Providencia spp. as potential agents for phage therapy.</title>
        <authorList>
            <person name="Rakov C."/>
            <person name="Alkalay-Oren S."/>
            <person name="Coppenhagen-Glazer S."/>
            <person name="Hazan R."/>
        </authorList>
    </citation>
    <scope>NUCLEOTIDE SEQUENCE [LARGE SCALE GENOMIC DNA]</scope>
</reference>